<name>A0ABT8YDB1_9SPHN</name>
<evidence type="ECO:0000313" key="1">
    <source>
        <dbReference type="EMBL" id="MDO6416356.1"/>
    </source>
</evidence>
<comment type="caution">
    <text evidence="1">The sequence shown here is derived from an EMBL/GenBank/DDBJ whole genome shotgun (WGS) entry which is preliminary data.</text>
</comment>
<proteinExistence type="predicted"/>
<keyword evidence="2" id="KW-1185">Reference proteome</keyword>
<dbReference type="EMBL" id="JAUOTP010000010">
    <property type="protein sequence ID" value="MDO6416356.1"/>
    <property type="molecule type" value="Genomic_DNA"/>
</dbReference>
<protein>
    <submittedName>
        <fullName evidence="1">Uncharacterized protein</fullName>
    </submittedName>
</protein>
<gene>
    <name evidence="1" type="ORF">Q4F19_18365</name>
</gene>
<reference evidence="1" key="1">
    <citation type="submission" date="2023-07" db="EMBL/GenBank/DDBJ databases">
        <authorList>
            <person name="Kim M."/>
        </authorList>
    </citation>
    <scope>NUCLEOTIDE SEQUENCE</scope>
    <source>
        <strain evidence="1">BIUV-7</strain>
    </source>
</reference>
<evidence type="ECO:0000313" key="2">
    <source>
        <dbReference type="Proteomes" id="UP001169764"/>
    </source>
</evidence>
<dbReference type="RefSeq" id="WP_303545796.1">
    <property type="nucleotide sequence ID" value="NZ_JAUOTP010000010.1"/>
</dbReference>
<sequence>MYLLGLITRHLQRTRMPETLFGRMVLNDPRFVSDLRAGREPGPRTIAKVCTYIADAQEARR</sequence>
<dbReference type="Proteomes" id="UP001169764">
    <property type="component" value="Unassembled WGS sequence"/>
</dbReference>
<organism evidence="1 2">
    <name type="scientific">Sphingomonas natans</name>
    <dbReference type="NCBI Taxonomy" id="3063330"/>
    <lineage>
        <taxon>Bacteria</taxon>
        <taxon>Pseudomonadati</taxon>
        <taxon>Pseudomonadota</taxon>
        <taxon>Alphaproteobacteria</taxon>
        <taxon>Sphingomonadales</taxon>
        <taxon>Sphingomonadaceae</taxon>
        <taxon>Sphingomonas</taxon>
    </lineage>
</organism>
<accession>A0ABT8YDB1</accession>